<protein>
    <submittedName>
        <fullName evidence="4">DUF4430 domain-containing protein</fullName>
    </submittedName>
</protein>
<name>A0A6A8DAM1_9BACI</name>
<feature type="region of interest" description="Disordered" evidence="1">
    <location>
        <begin position="24"/>
        <end position="45"/>
    </location>
</feature>
<dbReference type="Pfam" id="PF14478">
    <property type="entry name" value="DUF4430"/>
    <property type="match status" value="1"/>
</dbReference>
<feature type="chain" id="PRO_5038927504" evidence="2">
    <location>
        <begin position="20"/>
        <end position="140"/>
    </location>
</feature>
<comment type="caution">
    <text evidence="4">The sequence shown here is derived from an EMBL/GenBank/DDBJ whole genome shotgun (WGS) entry which is preliminary data.</text>
</comment>
<proteinExistence type="predicted"/>
<dbReference type="PROSITE" id="PS51257">
    <property type="entry name" value="PROKAR_LIPOPROTEIN"/>
    <property type="match status" value="1"/>
</dbReference>
<dbReference type="RefSeq" id="WP_153736014.1">
    <property type="nucleotide sequence ID" value="NZ_WJNG01000005.1"/>
</dbReference>
<dbReference type="OrthoDB" id="2870483at2"/>
<feature type="domain" description="Transcobalamin-like C-terminal" evidence="3">
    <location>
        <begin position="71"/>
        <end position="137"/>
    </location>
</feature>
<dbReference type="Proteomes" id="UP000799092">
    <property type="component" value="Unassembled WGS sequence"/>
</dbReference>
<reference evidence="4" key="1">
    <citation type="submission" date="2019-11" db="EMBL/GenBank/DDBJ databases">
        <authorList>
            <person name="Li J."/>
        </authorList>
    </citation>
    <scope>NUCLEOTIDE SEQUENCE</scope>
    <source>
        <strain evidence="4">B6B</strain>
    </source>
</reference>
<accession>A0A6A8DAM1</accession>
<feature type="signal peptide" evidence="2">
    <location>
        <begin position="1"/>
        <end position="19"/>
    </location>
</feature>
<evidence type="ECO:0000313" key="4">
    <source>
        <dbReference type="EMBL" id="MRH42360.1"/>
    </source>
</evidence>
<keyword evidence="2" id="KW-0732">Signal</keyword>
<dbReference type="Gene3D" id="2.170.130.30">
    <property type="match status" value="1"/>
</dbReference>
<keyword evidence="5" id="KW-1185">Reference proteome</keyword>
<evidence type="ECO:0000256" key="2">
    <source>
        <dbReference type="SAM" id="SignalP"/>
    </source>
</evidence>
<feature type="compositionally biased region" description="Polar residues" evidence="1">
    <location>
        <begin position="24"/>
        <end position="42"/>
    </location>
</feature>
<sequence length="140" mass="15579">MKKFYLSILSLLFTVMVLSGCGQEDSNADQNETNQSEQAGETENQEKVVITISQDKGEEVITEEEISFEEGAVLMDVMVENFEVEGADQGFITSIEGIGQNEEEGKYWLYDVNGEMPTVGANEYELQPGDEITFDLQATE</sequence>
<dbReference type="EMBL" id="WJNG01000005">
    <property type="protein sequence ID" value="MRH42360.1"/>
    <property type="molecule type" value="Genomic_DNA"/>
</dbReference>
<evidence type="ECO:0000256" key="1">
    <source>
        <dbReference type="SAM" id="MobiDB-lite"/>
    </source>
</evidence>
<gene>
    <name evidence="4" type="ORF">GH741_06650</name>
</gene>
<dbReference type="InterPro" id="IPR027954">
    <property type="entry name" value="Transcobalamin-like_C"/>
</dbReference>
<organism evidence="4 5">
    <name type="scientific">Aquibacillus halophilus</name>
    <dbReference type="NCBI Taxonomy" id="930132"/>
    <lineage>
        <taxon>Bacteria</taxon>
        <taxon>Bacillati</taxon>
        <taxon>Bacillota</taxon>
        <taxon>Bacilli</taxon>
        <taxon>Bacillales</taxon>
        <taxon>Bacillaceae</taxon>
        <taxon>Aquibacillus</taxon>
    </lineage>
</organism>
<dbReference type="AlphaFoldDB" id="A0A6A8DAM1"/>
<evidence type="ECO:0000259" key="3">
    <source>
        <dbReference type="Pfam" id="PF14478"/>
    </source>
</evidence>
<evidence type="ECO:0000313" key="5">
    <source>
        <dbReference type="Proteomes" id="UP000799092"/>
    </source>
</evidence>